<protein>
    <submittedName>
        <fullName evidence="1">Uncharacterized protein</fullName>
    </submittedName>
</protein>
<evidence type="ECO:0000313" key="2">
    <source>
        <dbReference type="Proteomes" id="UP000010367"/>
    </source>
</evidence>
<dbReference type="HOGENOM" id="CLU_2684295_0_0_3"/>
<dbReference type="STRING" id="56110.Oscil6304_2784"/>
<name>K9TJR4_9CYAN</name>
<reference evidence="1 2" key="1">
    <citation type="submission" date="2012-06" db="EMBL/GenBank/DDBJ databases">
        <title>Finished chromosome of genome of Oscillatoria acuminata PCC 6304.</title>
        <authorList>
            <consortium name="US DOE Joint Genome Institute"/>
            <person name="Gugger M."/>
            <person name="Coursin T."/>
            <person name="Rippka R."/>
            <person name="Tandeau De Marsac N."/>
            <person name="Huntemann M."/>
            <person name="Wei C.-L."/>
            <person name="Han J."/>
            <person name="Detter J.C."/>
            <person name="Han C."/>
            <person name="Tapia R."/>
            <person name="Davenport K."/>
            <person name="Daligault H."/>
            <person name="Erkkila T."/>
            <person name="Gu W."/>
            <person name="Munk A.C.C."/>
            <person name="Teshima H."/>
            <person name="Xu Y."/>
            <person name="Chain P."/>
            <person name="Chen A."/>
            <person name="Krypides N."/>
            <person name="Mavromatis K."/>
            <person name="Markowitz V."/>
            <person name="Szeto E."/>
            <person name="Ivanova N."/>
            <person name="Mikhailova N."/>
            <person name="Ovchinnikova G."/>
            <person name="Pagani I."/>
            <person name="Pati A."/>
            <person name="Goodwin L."/>
            <person name="Peters L."/>
            <person name="Pitluck S."/>
            <person name="Woyke T."/>
            <person name="Kerfeld C."/>
        </authorList>
    </citation>
    <scope>NUCLEOTIDE SEQUENCE [LARGE SCALE GENOMIC DNA]</scope>
    <source>
        <strain evidence="1 2">PCC 6304</strain>
    </source>
</reference>
<dbReference type="Proteomes" id="UP000010367">
    <property type="component" value="Chromosome"/>
</dbReference>
<gene>
    <name evidence="1" type="ORF">Oscil6304_2784</name>
</gene>
<accession>K9TJR4</accession>
<dbReference type="KEGG" id="oac:Oscil6304_2784"/>
<dbReference type="EMBL" id="CP003607">
    <property type="protein sequence ID" value="AFY82391.1"/>
    <property type="molecule type" value="Genomic_DNA"/>
</dbReference>
<keyword evidence="2" id="KW-1185">Reference proteome</keyword>
<organism evidence="1 2">
    <name type="scientific">Oscillatoria acuminata PCC 6304</name>
    <dbReference type="NCBI Taxonomy" id="56110"/>
    <lineage>
        <taxon>Bacteria</taxon>
        <taxon>Bacillati</taxon>
        <taxon>Cyanobacteriota</taxon>
        <taxon>Cyanophyceae</taxon>
        <taxon>Oscillatoriophycideae</taxon>
        <taxon>Oscillatoriales</taxon>
        <taxon>Oscillatoriaceae</taxon>
        <taxon>Oscillatoria</taxon>
    </lineage>
</organism>
<proteinExistence type="predicted"/>
<dbReference type="AlphaFoldDB" id="K9TJR4"/>
<dbReference type="InParanoid" id="K9TJR4"/>
<evidence type="ECO:0000313" key="1">
    <source>
        <dbReference type="EMBL" id="AFY82391.1"/>
    </source>
</evidence>
<sequence length="74" mass="8668">MSVAGFNQNPHPQGWGYTDQACLRRLQEYCWVFQNGIWYHLTPFLGVKILDYRLLFHPDNPTAQNFSLISVYSC</sequence>